<dbReference type="PANTHER" id="PTHR32060">
    <property type="entry name" value="TAIL-SPECIFIC PROTEASE"/>
    <property type="match status" value="1"/>
</dbReference>
<dbReference type="Gene3D" id="3.30.750.170">
    <property type="match status" value="1"/>
</dbReference>
<dbReference type="AlphaFoldDB" id="A0A285X814"/>
<keyword evidence="3" id="KW-1185">Reference proteome</keyword>
<dbReference type="Pfam" id="PF03572">
    <property type="entry name" value="Peptidase_S41"/>
    <property type="match status" value="1"/>
</dbReference>
<dbReference type="Gene3D" id="2.30.42.10">
    <property type="match status" value="1"/>
</dbReference>
<dbReference type="RefSeq" id="WP_097057239.1">
    <property type="nucleotide sequence ID" value="NZ_OCMF01000005.1"/>
</dbReference>
<dbReference type="PANTHER" id="PTHR32060:SF22">
    <property type="entry name" value="CARBOXYL-TERMINAL-PROCESSING PEPTIDASE 3, CHLOROPLASTIC"/>
    <property type="match status" value="1"/>
</dbReference>
<evidence type="ECO:0000313" key="2">
    <source>
        <dbReference type="EMBL" id="SOC81463.1"/>
    </source>
</evidence>
<dbReference type="Proteomes" id="UP000219193">
    <property type="component" value="Unassembled WGS sequence"/>
</dbReference>
<dbReference type="PROSITE" id="PS50106">
    <property type="entry name" value="PDZ"/>
    <property type="match status" value="1"/>
</dbReference>
<dbReference type="PROSITE" id="PS51257">
    <property type="entry name" value="PROKAR_LIPOPROTEIN"/>
    <property type="match status" value="1"/>
</dbReference>
<dbReference type="GO" id="GO:0008236">
    <property type="term" value="F:serine-type peptidase activity"/>
    <property type="evidence" value="ECO:0007669"/>
    <property type="project" value="InterPro"/>
</dbReference>
<evidence type="ECO:0000313" key="3">
    <source>
        <dbReference type="Proteomes" id="UP000219193"/>
    </source>
</evidence>
<dbReference type="SUPFAM" id="SSF52096">
    <property type="entry name" value="ClpP/crotonase"/>
    <property type="match status" value="1"/>
</dbReference>
<dbReference type="Pfam" id="PF18294">
    <property type="entry name" value="Pept_S41_N"/>
    <property type="match status" value="1"/>
</dbReference>
<dbReference type="SUPFAM" id="SSF50156">
    <property type="entry name" value="PDZ domain-like"/>
    <property type="match status" value="1"/>
</dbReference>
<dbReference type="GO" id="GO:0004175">
    <property type="term" value="F:endopeptidase activity"/>
    <property type="evidence" value="ECO:0007669"/>
    <property type="project" value="TreeGrafter"/>
</dbReference>
<accession>A0A285X814</accession>
<protein>
    <submittedName>
        <fullName evidence="2">C-terminal processing protease CtpA/Prc, contains a PDZ domain</fullName>
    </submittedName>
</protein>
<keyword evidence="2" id="KW-0378">Hydrolase</keyword>
<dbReference type="InterPro" id="IPR005151">
    <property type="entry name" value="Tail-specific_protease"/>
</dbReference>
<keyword evidence="2" id="KW-0645">Protease</keyword>
<reference evidence="3" key="1">
    <citation type="submission" date="2017-09" db="EMBL/GenBank/DDBJ databases">
        <authorList>
            <person name="Varghese N."/>
            <person name="Submissions S."/>
        </authorList>
    </citation>
    <scope>NUCLEOTIDE SEQUENCE [LARGE SCALE GENOMIC DNA]</scope>
    <source>
        <strain evidence="3">CGMCC 1.12641</strain>
    </source>
</reference>
<dbReference type="InterPro" id="IPR036034">
    <property type="entry name" value="PDZ_sf"/>
</dbReference>
<sequence length="502" mass="56363">MKKFFMPVLLLGVMLTSCSKDDDINEVEEVEVVVEQTAEEKKMLEINDFIWKGMNDIYLYKSNIPQLADDYFSTQTELNDYLLKWDDPEDLFYNGLVYKNLDKFSWIVDDYSELESYLAGSSKSAGFKYGFVYAPNSDTKVLAYVIFVSPEGPADIAGLKRGDLISKVNGTEMTVSNYQSIFNSEMLELGRSTIKDGALVANGDPINVTKTVFKEKPIAVDKVFTVNGVKIGYLYLSTFLGEFGVDDVKLNDVFAKFKSENIDELIVDLRYNSGGYSEFSADLASMVTGQFEGQILTQQLWNDNWMDYWKKNDPEAIYNRFDAEVSTEQAINSLYLDRVYVIETDRSYSASESFLIALEPYIDVIHVGQNTGGKFQGSVTVYDSNGFFNKEGINPNHKYAIQPLIYKYANAVGFTDFVGGLTPDIEKDESIGNLGQLGELDEPLLARTIQAITGVAPQSSAVKKQPTDSGLNFRKIAKQDEKGWFITQNEGLKNVPLSFPQN</sequence>
<dbReference type="GO" id="GO:0006508">
    <property type="term" value="P:proteolysis"/>
    <property type="evidence" value="ECO:0007669"/>
    <property type="project" value="UniProtKB-KW"/>
</dbReference>
<dbReference type="OrthoDB" id="7168509at2"/>
<dbReference type="InterPro" id="IPR001478">
    <property type="entry name" value="PDZ"/>
</dbReference>
<dbReference type="Pfam" id="PF00595">
    <property type="entry name" value="PDZ"/>
    <property type="match status" value="1"/>
</dbReference>
<dbReference type="EMBL" id="OCMF01000005">
    <property type="protein sequence ID" value="SOC81463.1"/>
    <property type="molecule type" value="Genomic_DNA"/>
</dbReference>
<proteinExistence type="predicted"/>
<evidence type="ECO:0000259" key="1">
    <source>
        <dbReference type="PROSITE" id="PS50106"/>
    </source>
</evidence>
<dbReference type="CDD" id="cd07561">
    <property type="entry name" value="Peptidase_S41_CPP_like"/>
    <property type="match status" value="1"/>
</dbReference>
<dbReference type="Gene3D" id="3.90.226.10">
    <property type="entry name" value="2-enoyl-CoA Hydratase, Chain A, domain 1"/>
    <property type="match status" value="1"/>
</dbReference>
<dbReference type="InterPro" id="IPR041613">
    <property type="entry name" value="Pept_S41_N"/>
</dbReference>
<organism evidence="2 3">
    <name type="scientific">Salinimicrobium sediminis</name>
    <dbReference type="NCBI Taxonomy" id="1343891"/>
    <lineage>
        <taxon>Bacteria</taxon>
        <taxon>Pseudomonadati</taxon>
        <taxon>Bacteroidota</taxon>
        <taxon>Flavobacteriia</taxon>
        <taxon>Flavobacteriales</taxon>
        <taxon>Flavobacteriaceae</taxon>
        <taxon>Salinimicrobium</taxon>
    </lineage>
</organism>
<name>A0A285X814_9FLAO</name>
<feature type="domain" description="PDZ" evidence="1">
    <location>
        <begin position="115"/>
        <end position="177"/>
    </location>
</feature>
<gene>
    <name evidence="2" type="ORF">SAMN06296241_3039</name>
</gene>
<dbReference type="InterPro" id="IPR029045">
    <property type="entry name" value="ClpP/crotonase-like_dom_sf"/>
</dbReference>
<dbReference type="GO" id="GO:0007165">
    <property type="term" value="P:signal transduction"/>
    <property type="evidence" value="ECO:0007669"/>
    <property type="project" value="TreeGrafter"/>
</dbReference>
<dbReference type="GO" id="GO:0030288">
    <property type="term" value="C:outer membrane-bounded periplasmic space"/>
    <property type="evidence" value="ECO:0007669"/>
    <property type="project" value="TreeGrafter"/>
</dbReference>